<dbReference type="KEGG" id="cef:CE2936"/>
<accession>Q8FSV8</accession>
<proteinExistence type="predicted"/>
<dbReference type="STRING" id="196164.gene:10743386"/>
<dbReference type="HOGENOM" id="CLU_1737456_0_0_11"/>
<dbReference type="eggNOG" id="COG3177">
    <property type="taxonomic scope" value="Bacteria"/>
</dbReference>
<feature type="region of interest" description="Disordered" evidence="1">
    <location>
        <begin position="21"/>
        <end position="40"/>
    </location>
</feature>
<dbReference type="AlphaFoldDB" id="Q8FSV8"/>
<keyword evidence="3" id="KW-1185">Reference proteome</keyword>
<sequence>MDAGPIDARISTMVQWIEQFRTADDGPGSPGDGPGRSRRARAGGVYHAYVPAPLVERHIHIPSDLARKASSVEQQILAISMGNEGDSGTGLEGIARFLLRSEAISSSRIGGIAPQPDKVAIAELTRLDPDAPGKKLAQLVANNVRVLQGK</sequence>
<protein>
    <submittedName>
        <fullName evidence="2">Uncharacterized protein</fullName>
    </submittedName>
</protein>
<dbReference type="EMBL" id="BA000035">
    <property type="protein sequence ID" value="BAC19746.1"/>
    <property type="molecule type" value="Genomic_DNA"/>
</dbReference>
<reference evidence="2 3" key="1">
    <citation type="journal article" date="2003" name="Genome Res.">
        <title>Comparative complete genome sequence analysis of the amino acid replacements responsible for the thermostability of Corynebacterium efficiens.</title>
        <authorList>
            <person name="Nishio Y."/>
            <person name="Nakamura Y."/>
            <person name="Kawarabayasi Y."/>
            <person name="Usuda Y."/>
            <person name="Kimura E."/>
            <person name="Sugimoto S."/>
            <person name="Matsui K."/>
            <person name="Yamagishi A."/>
            <person name="Kikuchi H."/>
            <person name="Ikeo K."/>
            <person name="Gojobori T."/>
        </authorList>
    </citation>
    <scope>NUCLEOTIDE SEQUENCE [LARGE SCALE GENOMIC DNA]</scope>
    <source>
        <strain evidence="3">DSM 44549 / YS-314 / AJ 12310 / JCM 11189 / NBRC 100395</strain>
    </source>
</reference>
<evidence type="ECO:0000313" key="3">
    <source>
        <dbReference type="Proteomes" id="UP000001409"/>
    </source>
</evidence>
<evidence type="ECO:0000313" key="2">
    <source>
        <dbReference type="EMBL" id="BAC19746.1"/>
    </source>
</evidence>
<organism evidence="2 3">
    <name type="scientific">Corynebacterium efficiens (strain DSM 44549 / YS-314 / AJ 12310 / JCM 11189 / NBRC 100395)</name>
    <dbReference type="NCBI Taxonomy" id="196164"/>
    <lineage>
        <taxon>Bacteria</taxon>
        <taxon>Bacillati</taxon>
        <taxon>Actinomycetota</taxon>
        <taxon>Actinomycetes</taxon>
        <taxon>Mycobacteriales</taxon>
        <taxon>Corynebacteriaceae</taxon>
        <taxon>Corynebacterium</taxon>
    </lineage>
</organism>
<name>Q8FSV8_COREF</name>
<evidence type="ECO:0000256" key="1">
    <source>
        <dbReference type="SAM" id="MobiDB-lite"/>
    </source>
</evidence>
<dbReference type="Proteomes" id="UP000001409">
    <property type="component" value="Chromosome"/>
</dbReference>